<dbReference type="AlphaFoldDB" id="A0A1I4K3N6"/>
<reference evidence="2 3" key="1">
    <citation type="submission" date="2016-10" db="EMBL/GenBank/DDBJ databases">
        <authorList>
            <person name="de Groot N.N."/>
        </authorList>
    </citation>
    <scope>NUCLEOTIDE SEQUENCE [LARGE SCALE GENOMIC DNA]</scope>
    <source>
        <strain evidence="2 3">DSM 45317</strain>
    </source>
</reference>
<feature type="domain" description="N-acetyltransferase" evidence="1">
    <location>
        <begin position="173"/>
        <end position="327"/>
    </location>
</feature>
<sequence>MDTLPAGLTVRPLTPGDAAAAAALLAAAEAVDGTGEHYGADDLVEWWVNDLVDLARDGLAVQAPDGTLVGWATAIASRGVSADFRVLLEGRVHPEHRGRGIGRRLLAWQQRHGAELHAAHHPELPGRLTAAVYPAMGSLARLLRRAGFTPARWYADMERPLTALPEVRRLPGIDLVPFTRTRDEEVRLVHNVAFAEHFGSTERDRTTWQTWFTGQRAFRPELSVLAVADGAVVGYVLAYVYEADTRATGARQSYLGQIGVLPAARGRGVASAAIAAALRAAAGHGCRTVGLQVDSENATGAPRLYRRLGFTPVRTHTSWARTLPPRM</sequence>
<accession>A0A1I4K3N6</accession>
<dbReference type="InterPro" id="IPR000182">
    <property type="entry name" value="GNAT_dom"/>
</dbReference>
<dbReference type="RefSeq" id="WP_245753774.1">
    <property type="nucleotide sequence ID" value="NZ_FOSW01000016.1"/>
</dbReference>
<organism evidence="2 3">
    <name type="scientific">Geodermatophilus ruber</name>
    <dbReference type="NCBI Taxonomy" id="504800"/>
    <lineage>
        <taxon>Bacteria</taxon>
        <taxon>Bacillati</taxon>
        <taxon>Actinomycetota</taxon>
        <taxon>Actinomycetes</taxon>
        <taxon>Geodermatophilales</taxon>
        <taxon>Geodermatophilaceae</taxon>
        <taxon>Geodermatophilus</taxon>
    </lineage>
</organism>
<gene>
    <name evidence="2" type="ORF">SAMN04488085_11687</name>
</gene>
<dbReference type="PANTHER" id="PTHR43617">
    <property type="entry name" value="L-AMINO ACID N-ACETYLTRANSFERASE"/>
    <property type="match status" value="1"/>
</dbReference>
<protein>
    <submittedName>
        <fullName evidence="2">Mycothiol synthase</fullName>
    </submittedName>
</protein>
<evidence type="ECO:0000313" key="3">
    <source>
        <dbReference type="Proteomes" id="UP000199152"/>
    </source>
</evidence>
<dbReference type="Proteomes" id="UP000199152">
    <property type="component" value="Unassembled WGS sequence"/>
</dbReference>
<dbReference type="CDD" id="cd04301">
    <property type="entry name" value="NAT_SF"/>
    <property type="match status" value="2"/>
</dbReference>
<dbReference type="Pfam" id="PF13508">
    <property type="entry name" value="Acetyltransf_7"/>
    <property type="match status" value="1"/>
</dbReference>
<name>A0A1I4K3N6_9ACTN</name>
<dbReference type="GO" id="GO:0016747">
    <property type="term" value="F:acyltransferase activity, transferring groups other than amino-acyl groups"/>
    <property type="evidence" value="ECO:0007669"/>
    <property type="project" value="InterPro"/>
</dbReference>
<dbReference type="InterPro" id="IPR016181">
    <property type="entry name" value="Acyl_CoA_acyltransferase"/>
</dbReference>
<dbReference type="Pfam" id="PF00583">
    <property type="entry name" value="Acetyltransf_1"/>
    <property type="match status" value="1"/>
</dbReference>
<proteinExistence type="predicted"/>
<dbReference type="STRING" id="504800.SAMN04488085_11687"/>
<feature type="domain" description="N-acetyltransferase" evidence="1">
    <location>
        <begin position="8"/>
        <end position="171"/>
    </location>
</feature>
<dbReference type="InterPro" id="IPR050276">
    <property type="entry name" value="MshD_Acetyltransferase"/>
</dbReference>
<evidence type="ECO:0000259" key="1">
    <source>
        <dbReference type="PROSITE" id="PS51186"/>
    </source>
</evidence>
<dbReference type="Gene3D" id="3.40.630.30">
    <property type="match status" value="1"/>
</dbReference>
<dbReference type="PROSITE" id="PS51186">
    <property type="entry name" value="GNAT"/>
    <property type="match status" value="2"/>
</dbReference>
<dbReference type="EMBL" id="FOSW01000016">
    <property type="protein sequence ID" value="SFL73400.1"/>
    <property type="molecule type" value="Genomic_DNA"/>
</dbReference>
<dbReference type="InParanoid" id="A0A1I4K3N6"/>
<keyword evidence="3" id="KW-1185">Reference proteome</keyword>
<dbReference type="SUPFAM" id="SSF55729">
    <property type="entry name" value="Acyl-CoA N-acyltransferases (Nat)"/>
    <property type="match status" value="2"/>
</dbReference>
<evidence type="ECO:0000313" key="2">
    <source>
        <dbReference type="EMBL" id="SFL73400.1"/>
    </source>
</evidence>